<evidence type="ECO:0000256" key="1">
    <source>
        <dbReference type="SAM" id="SignalP"/>
    </source>
</evidence>
<reference evidence="2 3" key="1">
    <citation type="journal article" date="2023" name="Life. Sci Alliance">
        <title>Evolutionary insights into 3D genome organization and epigenetic landscape of Vigna mungo.</title>
        <authorList>
            <person name="Junaid A."/>
            <person name="Singh B."/>
            <person name="Bhatia S."/>
        </authorList>
    </citation>
    <scope>NUCLEOTIDE SEQUENCE [LARGE SCALE GENOMIC DNA]</scope>
    <source>
        <strain evidence="2">Urdbean</strain>
    </source>
</reference>
<proteinExistence type="predicted"/>
<evidence type="ECO:0000313" key="3">
    <source>
        <dbReference type="Proteomes" id="UP001374535"/>
    </source>
</evidence>
<organism evidence="2 3">
    <name type="scientific">Vigna mungo</name>
    <name type="common">Black gram</name>
    <name type="synonym">Phaseolus mungo</name>
    <dbReference type="NCBI Taxonomy" id="3915"/>
    <lineage>
        <taxon>Eukaryota</taxon>
        <taxon>Viridiplantae</taxon>
        <taxon>Streptophyta</taxon>
        <taxon>Embryophyta</taxon>
        <taxon>Tracheophyta</taxon>
        <taxon>Spermatophyta</taxon>
        <taxon>Magnoliopsida</taxon>
        <taxon>eudicotyledons</taxon>
        <taxon>Gunneridae</taxon>
        <taxon>Pentapetalae</taxon>
        <taxon>rosids</taxon>
        <taxon>fabids</taxon>
        <taxon>Fabales</taxon>
        <taxon>Fabaceae</taxon>
        <taxon>Papilionoideae</taxon>
        <taxon>50 kb inversion clade</taxon>
        <taxon>NPAAA clade</taxon>
        <taxon>indigoferoid/millettioid clade</taxon>
        <taxon>Phaseoleae</taxon>
        <taxon>Vigna</taxon>
    </lineage>
</organism>
<gene>
    <name evidence="2" type="ORF">V8G54_002779</name>
</gene>
<accession>A0AAQ3PAV1</accession>
<dbReference type="AlphaFoldDB" id="A0AAQ3PAV1"/>
<sequence length="246" mass="28014">MEIVISLIILFCGYSGFGGYPCLHREESLQREEGATLAKRRGCNSPIDCVVCLESFKKHNIKHKQQNPMSPPSFMLDRTTMKTSSTRDLRVKIKERCFPLPAEPQQYQEKERRIVLYKLKSISLECGEDLSESAVVAGKRGWSSMNQTWCSLRGSVFCSGDSPRSRGGSRSGPRSNPQSVVMATKVRHRFLFFVLICDVRRKHPYPPPLLFLIGFLRGFSTGSWWQSVLDGDGFIWTQRWISGLGW</sequence>
<keyword evidence="3" id="KW-1185">Reference proteome</keyword>
<feature type="chain" id="PRO_5042917478" evidence="1">
    <location>
        <begin position="19"/>
        <end position="246"/>
    </location>
</feature>
<feature type="signal peptide" evidence="1">
    <location>
        <begin position="1"/>
        <end position="18"/>
    </location>
</feature>
<name>A0AAQ3PAV1_VIGMU</name>
<protein>
    <submittedName>
        <fullName evidence="2">Uncharacterized protein</fullName>
    </submittedName>
</protein>
<dbReference type="Proteomes" id="UP001374535">
    <property type="component" value="Chromosome 1"/>
</dbReference>
<evidence type="ECO:0000313" key="2">
    <source>
        <dbReference type="EMBL" id="WVZ24235.1"/>
    </source>
</evidence>
<dbReference type="EMBL" id="CP144700">
    <property type="protein sequence ID" value="WVZ24235.1"/>
    <property type="molecule type" value="Genomic_DNA"/>
</dbReference>
<keyword evidence="1" id="KW-0732">Signal</keyword>